<dbReference type="InterPro" id="IPR003706">
    <property type="entry name" value="CstA_N"/>
</dbReference>
<keyword evidence="5 7" id="KW-1133">Transmembrane helix</keyword>
<keyword evidence="3" id="KW-1003">Cell membrane</keyword>
<feature type="transmembrane region" description="Helical" evidence="7">
    <location>
        <begin position="221"/>
        <end position="238"/>
    </location>
</feature>
<protein>
    <submittedName>
        <fullName evidence="9">Carbon starvation protein A</fullName>
    </submittedName>
</protein>
<feature type="transmembrane region" description="Helical" evidence="7">
    <location>
        <begin position="510"/>
        <end position="529"/>
    </location>
</feature>
<evidence type="ECO:0000256" key="2">
    <source>
        <dbReference type="ARBA" id="ARBA00007755"/>
    </source>
</evidence>
<gene>
    <name evidence="9" type="ORF">HYN46_09325</name>
</gene>
<feature type="transmembrane region" description="Helical" evidence="7">
    <location>
        <begin position="284"/>
        <end position="301"/>
    </location>
</feature>
<evidence type="ECO:0000256" key="4">
    <source>
        <dbReference type="ARBA" id="ARBA00022692"/>
    </source>
</evidence>
<feature type="transmembrane region" description="Helical" evidence="7">
    <location>
        <begin position="258"/>
        <end position="277"/>
    </location>
</feature>
<dbReference type="PANTHER" id="PTHR30252">
    <property type="entry name" value="INNER MEMBRANE PEPTIDE TRANSPORTER"/>
    <property type="match status" value="1"/>
</dbReference>
<dbReference type="PANTHER" id="PTHR30252:SF2">
    <property type="entry name" value="PEPTIDE TRANSPORTER CSTA"/>
    <property type="match status" value="1"/>
</dbReference>
<dbReference type="KEGG" id="mbah:HYN46_09325"/>
<comment type="similarity">
    <text evidence="2">Belongs to the peptide transporter carbon starvation (CstA) (TC 2.A.114) family.</text>
</comment>
<feature type="transmembrane region" description="Helical" evidence="7">
    <location>
        <begin position="362"/>
        <end position="385"/>
    </location>
</feature>
<name>A0A345P6W3_9GAMM</name>
<feature type="transmembrane region" description="Helical" evidence="7">
    <location>
        <begin position="464"/>
        <end position="482"/>
    </location>
</feature>
<dbReference type="Pfam" id="PF02554">
    <property type="entry name" value="CstA"/>
    <property type="match status" value="1"/>
</dbReference>
<feature type="transmembrane region" description="Helical" evidence="7">
    <location>
        <begin position="541"/>
        <end position="566"/>
    </location>
</feature>
<dbReference type="EMBL" id="CP031222">
    <property type="protein sequence ID" value="AXI03022.1"/>
    <property type="molecule type" value="Genomic_DNA"/>
</dbReference>
<feature type="transmembrane region" description="Helical" evidence="7">
    <location>
        <begin position="189"/>
        <end position="209"/>
    </location>
</feature>
<feature type="transmembrane region" description="Helical" evidence="7">
    <location>
        <begin position="573"/>
        <end position="593"/>
    </location>
</feature>
<feature type="transmembrane region" description="Helical" evidence="7">
    <location>
        <begin position="158"/>
        <end position="183"/>
    </location>
</feature>
<keyword evidence="4 7" id="KW-0812">Transmembrane</keyword>
<evidence type="ECO:0000256" key="6">
    <source>
        <dbReference type="ARBA" id="ARBA00023136"/>
    </source>
</evidence>
<feature type="domain" description="CstA N-terminal" evidence="8">
    <location>
        <begin position="33"/>
        <end position="591"/>
    </location>
</feature>
<evidence type="ECO:0000259" key="8">
    <source>
        <dbReference type="Pfam" id="PF02554"/>
    </source>
</evidence>
<evidence type="ECO:0000256" key="3">
    <source>
        <dbReference type="ARBA" id="ARBA00022475"/>
    </source>
</evidence>
<dbReference type="InterPro" id="IPR051605">
    <property type="entry name" value="CstA"/>
</dbReference>
<dbReference type="GO" id="GO:0005886">
    <property type="term" value="C:plasma membrane"/>
    <property type="evidence" value="ECO:0007669"/>
    <property type="project" value="UniProtKB-SubCell"/>
</dbReference>
<evidence type="ECO:0000256" key="1">
    <source>
        <dbReference type="ARBA" id="ARBA00004651"/>
    </source>
</evidence>
<evidence type="ECO:0000256" key="5">
    <source>
        <dbReference type="ARBA" id="ARBA00022989"/>
    </source>
</evidence>
<dbReference type="RefSeq" id="WP_114899132.1">
    <property type="nucleotide sequence ID" value="NZ_CP031222.1"/>
</dbReference>
<dbReference type="Proteomes" id="UP000253940">
    <property type="component" value="Chromosome"/>
</dbReference>
<comment type="subcellular location">
    <subcellularLocation>
        <location evidence="1">Cell membrane</location>
        <topology evidence="1">Multi-pass membrane protein</topology>
    </subcellularLocation>
</comment>
<keyword evidence="10" id="KW-1185">Reference proteome</keyword>
<evidence type="ECO:0000313" key="9">
    <source>
        <dbReference type="EMBL" id="AXI03022.1"/>
    </source>
</evidence>
<dbReference type="AlphaFoldDB" id="A0A345P6W3"/>
<dbReference type="OrthoDB" id="9761224at2"/>
<feature type="transmembrane region" description="Helical" evidence="7">
    <location>
        <begin position="33"/>
        <end position="52"/>
    </location>
</feature>
<proteinExistence type="inferred from homology"/>
<sequence length="688" mass="74275">MKSIKTGLTWLLVAVVGAFAFSMLALSRGEHVNAVWLVVASVACYSIAYRFYSVFIAQKVFELDDRRLTPAERNNDGLDYVPTNKWVLFGHHFAAIAGAGPLVGPILAAQMGFLPGTIWILVGVMLAGAVQDFLILFISTRRDGRSLGEMAKQELGSFAGVIVMLGAFGVMIIILSALALVVVKALADSPWGLFTIAATVPIALFMGVYMRFIRPGKIAEVSLIGFVLMMLAIVYGGQIAQDSVLGPLFTLHGTTLTWVLVIYGFIASVLPVWLLLAPRDYLSTFLKIGVIIGLAIGIVFAMPEMKMPAVTKFIDGSGPVFAGSLFPFLFITIACGAISGFHALVASGTTPKLIERESHIRFIGYGAMLMESFVAIMALICASVIEPGVYFALNSPAALIGTTVESASQVINSWGFVITPEALAMIAKDVGEHSILSRAGGAPTFAVGMAHIITDVFHSKAMMAFWYHFAILFEAMFILTAVDAGTRACRFMVQDLVGVVIPRLANNRSWLGNLAGTTIAVGGWGFFVYQGVTDPLGGINTLWPLFGIGNQMLAAMALILGTVVLFKMKKQHYAWVTIVPTVWLFITSMTAGWQKIFSDNPRIGFLAQAHKFADGIQHGVLIAPAKSFADMQKIVFSNQINAVLCAFFMLVAVTMLISACFAIRRALQSKVPTVHETPTVYREEHQNG</sequence>
<reference evidence="9 10" key="1">
    <citation type="submission" date="2018-07" db="EMBL/GenBank/DDBJ databases">
        <title>Genome sequencing of Moraxellaceae gen. HYN0046.</title>
        <authorList>
            <person name="Kim M."/>
            <person name="Yi H."/>
        </authorList>
    </citation>
    <scope>NUCLEOTIDE SEQUENCE [LARGE SCALE GENOMIC DNA]</scope>
    <source>
        <strain evidence="9 10">HYN0046</strain>
    </source>
</reference>
<keyword evidence="6 7" id="KW-0472">Membrane</keyword>
<feature type="transmembrane region" description="Helical" evidence="7">
    <location>
        <begin position="7"/>
        <end position="27"/>
    </location>
</feature>
<feature type="transmembrane region" description="Helical" evidence="7">
    <location>
        <begin position="640"/>
        <end position="663"/>
    </location>
</feature>
<evidence type="ECO:0000256" key="7">
    <source>
        <dbReference type="SAM" id="Phobius"/>
    </source>
</evidence>
<evidence type="ECO:0000313" key="10">
    <source>
        <dbReference type="Proteomes" id="UP000253940"/>
    </source>
</evidence>
<organism evidence="9 10">
    <name type="scientific">Aquirhabdus parva</name>
    <dbReference type="NCBI Taxonomy" id="2283318"/>
    <lineage>
        <taxon>Bacteria</taxon>
        <taxon>Pseudomonadati</taxon>
        <taxon>Pseudomonadota</taxon>
        <taxon>Gammaproteobacteria</taxon>
        <taxon>Moraxellales</taxon>
        <taxon>Moraxellaceae</taxon>
        <taxon>Aquirhabdus</taxon>
    </lineage>
</organism>
<dbReference type="GO" id="GO:0009267">
    <property type="term" value="P:cellular response to starvation"/>
    <property type="evidence" value="ECO:0007669"/>
    <property type="project" value="InterPro"/>
</dbReference>
<accession>A0A345P6W3</accession>
<feature type="transmembrane region" description="Helical" evidence="7">
    <location>
        <begin position="93"/>
        <end position="112"/>
    </location>
</feature>
<feature type="transmembrane region" description="Helical" evidence="7">
    <location>
        <begin position="118"/>
        <end position="138"/>
    </location>
</feature>
<feature type="transmembrane region" description="Helical" evidence="7">
    <location>
        <begin position="321"/>
        <end position="341"/>
    </location>
</feature>